<sequence length="155" mass="17089">MNRREILGGIGTGTVLGSAGCLGSIPNLDGETDGPEDVVEQYTEAIEKDNLDAAADLIHPDSNLPAPTESDDVPVDTIEERPLSEIWIEFKDDEEESNETAIEASAETQENDLSAKFEESGLDDHVFVYVSYSSGPVDEFYFTMVKDDGEWYIYQ</sequence>
<dbReference type="STRING" id="1230458.C484_20322"/>
<name>L9ZH68_9EURY</name>
<keyword evidence="3" id="KW-1185">Reference proteome</keyword>
<dbReference type="PATRIC" id="fig|1230458.4.peg.4094"/>
<evidence type="ECO:0000256" key="1">
    <source>
        <dbReference type="SAM" id="MobiDB-lite"/>
    </source>
</evidence>
<dbReference type="Gene3D" id="3.10.450.50">
    <property type="match status" value="1"/>
</dbReference>
<dbReference type="AlphaFoldDB" id="L9ZH68"/>
<dbReference type="EMBL" id="AOIL01000067">
    <property type="protein sequence ID" value="ELY85699.1"/>
    <property type="molecule type" value="Genomic_DNA"/>
</dbReference>
<proteinExistence type="predicted"/>
<dbReference type="PROSITE" id="PS51257">
    <property type="entry name" value="PROKAR_LIPOPROTEIN"/>
    <property type="match status" value="1"/>
</dbReference>
<feature type="region of interest" description="Disordered" evidence="1">
    <location>
        <begin position="93"/>
        <end position="117"/>
    </location>
</feature>
<dbReference type="Proteomes" id="UP000011648">
    <property type="component" value="Unassembled WGS sequence"/>
</dbReference>
<comment type="caution">
    <text evidence="2">The sequence shown here is derived from an EMBL/GenBank/DDBJ whole genome shotgun (WGS) entry which is preliminary data.</text>
</comment>
<protein>
    <submittedName>
        <fullName evidence="2">Uncharacterized protein</fullName>
    </submittedName>
</protein>
<gene>
    <name evidence="2" type="ORF">C484_20322</name>
</gene>
<dbReference type="RefSeq" id="WP_006827646.1">
    <property type="nucleotide sequence ID" value="NZ_AOIL01000067.1"/>
</dbReference>
<organism evidence="2 3">
    <name type="scientific">Natrialba taiwanensis DSM 12281</name>
    <dbReference type="NCBI Taxonomy" id="1230458"/>
    <lineage>
        <taxon>Archaea</taxon>
        <taxon>Methanobacteriati</taxon>
        <taxon>Methanobacteriota</taxon>
        <taxon>Stenosarchaea group</taxon>
        <taxon>Halobacteria</taxon>
        <taxon>Halobacteriales</taxon>
        <taxon>Natrialbaceae</taxon>
        <taxon>Natrialba</taxon>
    </lineage>
</organism>
<evidence type="ECO:0000313" key="3">
    <source>
        <dbReference type="Proteomes" id="UP000011648"/>
    </source>
</evidence>
<evidence type="ECO:0000313" key="2">
    <source>
        <dbReference type="EMBL" id="ELY85699.1"/>
    </source>
</evidence>
<reference evidence="2 3" key="1">
    <citation type="journal article" date="2014" name="PLoS Genet.">
        <title>Phylogenetically driven sequencing of extremely halophilic archaea reveals strategies for static and dynamic osmo-response.</title>
        <authorList>
            <person name="Becker E.A."/>
            <person name="Seitzer P.M."/>
            <person name="Tritt A."/>
            <person name="Larsen D."/>
            <person name="Krusor M."/>
            <person name="Yao A.I."/>
            <person name="Wu D."/>
            <person name="Madern D."/>
            <person name="Eisen J.A."/>
            <person name="Darling A.E."/>
            <person name="Facciotti M.T."/>
        </authorList>
    </citation>
    <scope>NUCLEOTIDE SEQUENCE [LARGE SCALE GENOMIC DNA]</scope>
    <source>
        <strain evidence="2 3">DSM 12281</strain>
    </source>
</reference>
<accession>L9ZH68</accession>